<accession>A0A5C5UXY9</accession>
<dbReference type="SUPFAM" id="SSF48695">
    <property type="entry name" value="Multiheme cytochromes"/>
    <property type="match status" value="1"/>
</dbReference>
<evidence type="ECO:0000313" key="3">
    <source>
        <dbReference type="EMBL" id="TWT31028.1"/>
    </source>
</evidence>
<feature type="domain" description="Cytochrome c-552/4" evidence="2">
    <location>
        <begin position="6"/>
        <end position="82"/>
    </location>
</feature>
<evidence type="ECO:0000313" key="4">
    <source>
        <dbReference type="Proteomes" id="UP000316714"/>
    </source>
</evidence>
<evidence type="ECO:0000259" key="2">
    <source>
        <dbReference type="Pfam" id="PF13435"/>
    </source>
</evidence>
<evidence type="ECO:0000256" key="1">
    <source>
        <dbReference type="SAM" id="MobiDB-lite"/>
    </source>
</evidence>
<dbReference type="Pfam" id="PF13435">
    <property type="entry name" value="Cytochrome_C554"/>
    <property type="match status" value="1"/>
</dbReference>
<name>A0A5C5UXY9_9BACT</name>
<reference evidence="3 4" key="1">
    <citation type="submission" date="2019-02" db="EMBL/GenBank/DDBJ databases">
        <title>Deep-cultivation of Planctomycetes and their phenomic and genomic characterization uncovers novel biology.</title>
        <authorList>
            <person name="Wiegand S."/>
            <person name="Jogler M."/>
            <person name="Boedeker C."/>
            <person name="Pinto D."/>
            <person name="Vollmers J."/>
            <person name="Rivas-Marin E."/>
            <person name="Kohn T."/>
            <person name="Peeters S.H."/>
            <person name="Heuer A."/>
            <person name="Rast P."/>
            <person name="Oberbeckmann S."/>
            <person name="Bunk B."/>
            <person name="Jeske O."/>
            <person name="Meyerdierks A."/>
            <person name="Storesund J.E."/>
            <person name="Kallscheuer N."/>
            <person name="Luecker S."/>
            <person name="Lage O.M."/>
            <person name="Pohl T."/>
            <person name="Merkel B.J."/>
            <person name="Hornburger P."/>
            <person name="Mueller R.-W."/>
            <person name="Bruemmer F."/>
            <person name="Labrenz M."/>
            <person name="Spormann A.M."/>
            <person name="Op Den Camp H."/>
            <person name="Overmann J."/>
            <person name="Amann R."/>
            <person name="Jetten M.S.M."/>
            <person name="Mascher T."/>
            <person name="Medema M.H."/>
            <person name="Devos D.P."/>
            <person name="Kaster A.-K."/>
            <person name="Ovreas L."/>
            <person name="Rohde M."/>
            <person name="Galperin M.Y."/>
            <person name="Jogler C."/>
        </authorList>
    </citation>
    <scope>NUCLEOTIDE SEQUENCE [LARGE SCALE GENOMIC DNA]</scope>
    <source>
        <strain evidence="3 4">KOR34</strain>
    </source>
</reference>
<dbReference type="AlphaFoldDB" id="A0A5C5UXY9"/>
<dbReference type="InterPro" id="IPR036280">
    <property type="entry name" value="Multihaem_cyt_sf"/>
</dbReference>
<dbReference type="Gene3D" id="1.10.1130.10">
    <property type="entry name" value="Flavocytochrome C3, Chain A"/>
    <property type="match status" value="1"/>
</dbReference>
<sequence>MLGDDACAKCHQQEINQWRLTPHYRTFDVLHRKPEAKEIADKLGLRSVKRNDTCVRCHYTQQEQRPGRVRVVAGVSCESCHGAAADWVNLHADYGGPNATKSSESPQHKQHRREASVAAGMNNPSDIYLIARQCLGCHTTPDEQLVNVGGHNAGSQGFELVSWSQGMVRHNFQRTDGHTNAPSSVERLRVMYLVGAMADLEMSLRAAAKATTASTFGQTAAARAARVKQRLWEAQRRLDDRLLAKALDAVSDLQLTLDNSEAIVQAADRVGRVAQEFSRTADGATLGAIDPLLPPPGQYKN</sequence>
<keyword evidence="4" id="KW-1185">Reference proteome</keyword>
<dbReference type="Proteomes" id="UP000316714">
    <property type="component" value="Unassembled WGS sequence"/>
</dbReference>
<dbReference type="EMBL" id="SIHJ01000004">
    <property type="protein sequence ID" value="TWT31028.1"/>
    <property type="molecule type" value="Genomic_DNA"/>
</dbReference>
<proteinExistence type="predicted"/>
<organism evidence="3 4">
    <name type="scientific">Posidoniimonas corsicana</name>
    <dbReference type="NCBI Taxonomy" id="1938618"/>
    <lineage>
        <taxon>Bacteria</taxon>
        <taxon>Pseudomonadati</taxon>
        <taxon>Planctomycetota</taxon>
        <taxon>Planctomycetia</taxon>
        <taxon>Pirellulales</taxon>
        <taxon>Lacipirellulaceae</taxon>
        <taxon>Posidoniimonas</taxon>
    </lineage>
</organism>
<comment type="caution">
    <text evidence="3">The sequence shown here is derived from an EMBL/GenBank/DDBJ whole genome shotgun (WGS) entry which is preliminary data.</text>
</comment>
<feature type="region of interest" description="Disordered" evidence="1">
    <location>
        <begin position="96"/>
        <end position="116"/>
    </location>
</feature>
<gene>
    <name evidence="3" type="primary">pcrC</name>
    <name evidence="3" type="ORF">KOR34_44020</name>
</gene>
<protein>
    <submittedName>
        <fullName evidence="3">Perchlorate reductase subunit gamma</fullName>
    </submittedName>
</protein>
<dbReference type="InterPro" id="IPR023155">
    <property type="entry name" value="Cyt_c-552/4"/>
</dbReference>